<keyword evidence="5" id="KW-1185">Reference proteome</keyword>
<dbReference type="PANTHER" id="PTHR47068:SF3">
    <property type="entry name" value="ZINC FINGER PROTEIN ZAT1-LIKE"/>
    <property type="match status" value="1"/>
</dbReference>
<dbReference type="InterPro" id="IPR013087">
    <property type="entry name" value="Znf_C2H2_type"/>
</dbReference>
<dbReference type="EMBL" id="NQVE01000143">
    <property type="protein sequence ID" value="RAL44487.1"/>
    <property type="molecule type" value="Genomic_DNA"/>
</dbReference>
<comment type="caution">
    <text evidence="4">The sequence shown here is derived from an EMBL/GenBank/DDBJ whole genome shotgun (WGS) entry which is preliminary data.</text>
</comment>
<feature type="domain" description="C2H2-type" evidence="3">
    <location>
        <begin position="184"/>
        <end position="211"/>
    </location>
</feature>
<dbReference type="PANTHER" id="PTHR47068">
    <property type="entry name" value="OS02G0659100 PROTEIN"/>
    <property type="match status" value="1"/>
</dbReference>
<dbReference type="AlphaFoldDB" id="A0A328DFG8"/>
<accession>A0A328DFG8</accession>
<feature type="region of interest" description="Disordered" evidence="2">
    <location>
        <begin position="95"/>
        <end position="117"/>
    </location>
</feature>
<feature type="compositionally biased region" description="Basic and acidic residues" evidence="2">
    <location>
        <begin position="96"/>
        <end position="110"/>
    </location>
</feature>
<dbReference type="InterPro" id="IPR036236">
    <property type="entry name" value="Znf_C2H2_sf"/>
</dbReference>
<feature type="domain" description="C2H2-type" evidence="3">
    <location>
        <begin position="254"/>
        <end position="276"/>
    </location>
</feature>
<keyword evidence="1" id="KW-0862">Zinc</keyword>
<dbReference type="PROSITE" id="PS50157">
    <property type="entry name" value="ZINC_FINGER_C2H2_2"/>
    <property type="match status" value="3"/>
</dbReference>
<evidence type="ECO:0000259" key="3">
    <source>
        <dbReference type="PROSITE" id="PS50157"/>
    </source>
</evidence>
<keyword evidence="1" id="KW-0479">Metal-binding</keyword>
<dbReference type="PROSITE" id="PS00028">
    <property type="entry name" value="ZINC_FINGER_C2H2_1"/>
    <property type="match status" value="3"/>
</dbReference>
<gene>
    <name evidence="4" type="ORF">DM860_011764</name>
</gene>
<dbReference type="Proteomes" id="UP000249390">
    <property type="component" value="Unassembled WGS sequence"/>
</dbReference>
<protein>
    <recommendedName>
        <fullName evidence="3">C2H2-type domain-containing protein</fullName>
    </recommendedName>
</protein>
<evidence type="ECO:0000313" key="5">
    <source>
        <dbReference type="Proteomes" id="UP000249390"/>
    </source>
</evidence>
<name>A0A328DFG8_9ASTE</name>
<evidence type="ECO:0000313" key="4">
    <source>
        <dbReference type="EMBL" id="RAL44487.1"/>
    </source>
</evidence>
<dbReference type="SUPFAM" id="SSF57667">
    <property type="entry name" value="beta-beta-alpha zinc fingers"/>
    <property type="match status" value="1"/>
</dbReference>
<dbReference type="Pfam" id="PF13912">
    <property type="entry name" value="zf-C2H2_6"/>
    <property type="match status" value="3"/>
</dbReference>
<feature type="domain" description="C2H2-type" evidence="3">
    <location>
        <begin position="21"/>
        <end position="44"/>
    </location>
</feature>
<evidence type="ECO:0000256" key="1">
    <source>
        <dbReference type="PROSITE-ProRule" id="PRU00042"/>
    </source>
</evidence>
<feature type="region of interest" description="Disordered" evidence="2">
    <location>
        <begin position="157"/>
        <end position="176"/>
    </location>
</feature>
<keyword evidence="1" id="KW-0863">Zinc-finger</keyword>
<evidence type="ECO:0000256" key="2">
    <source>
        <dbReference type="SAM" id="MobiDB-lite"/>
    </source>
</evidence>
<sequence length="381" mass="42111">MAEENNQKHELSSCMSSVPMHYCKVCMRGFNCAGALGGHMRSHTLGDHGGDKNFRDDQEYLMVGDTNNDRPLFQGQKHSYFLRANTNRFIINNTRGIRDHDHDEGDKDNKGVGSNGSASMLFPSLSSKYSQSCTSTEEEDLANCLMMLSSPTSFQFVSSASNDNKRNTVETNNDDNNNNIRGSFPCKACNRVFNSHQALGGHRASHKKVKGCYATMLADVGKYSSDELLDSDYTLPSPLPTTTIAPSRKRPRVHECSICHRVFNSGQALGGHKRCHWLAATNASPDATFMQNFQEIEAYHNATSTPFIFKNPFLTAASSELLDLDYSTTNNNNNNKNNSVVMNRTLVREERVAPNLRDLKLDGGSSSSGWLQMGIASAPLV</sequence>
<organism evidence="4 5">
    <name type="scientific">Cuscuta australis</name>
    <dbReference type="NCBI Taxonomy" id="267555"/>
    <lineage>
        <taxon>Eukaryota</taxon>
        <taxon>Viridiplantae</taxon>
        <taxon>Streptophyta</taxon>
        <taxon>Embryophyta</taxon>
        <taxon>Tracheophyta</taxon>
        <taxon>Spermatophyta</taxon>
        <taxon>Magnoliopsida</taxon>
        <taxon>eudicotyledons</taxon>
        <taxon>Gunneridae</taxon>
        <taxon>Pentapetalae</taxon>
        <taxon>asterids</taxon>
        <taxon>lamiids</taxon>
        <taxon>Solanales</taxon>
        <taxon>Convolvulaceae</taxon>
        <taxon>Cuscuteae</taxon>
        <taxon>Cuscuta</taxon>
        <taxon>Cuscuta subgen. Grammica</taxon>
        <taxon>Cuscuta sect. Cleistogrammica</taxon>
    </lineage>
</organism>
<reference evidence="4 5" key="1">
    <citation type="submission" date="2018-06" db="EMBL/GenBank/DDBJ databases">
        <title>The Genome of Cuscuta australis (Dodder) Provides Insight into the Evolution of Plant Parasitism.</title>
        <authorList>
            <person name="Liu H."/>
        </authorList>
    </citation>
    <scope>NUCLEOTIDE SEQUENCE [LARGE SCALE GENOMIC DNA]</scope>
    <source>
        <strain evidence="5">cv. Yunnan</strain>
        <tissue evidence="4">Vines</tissue>
    </source>
</reference>
<dbReference type="GO" id="GO:0008270">
    <property type="term" value="F:zinc ion binding"/>
    <property type="evidence" value="ECO:0007669"/>
    <property type="project" value="UniProtKB-KW"/>
</dbReference>
<dbReference type="Gene3D" id="3.30.160.60">
    <property type="entry name" value="Classic Zinc Finger"/>
    <property type="match status" value="1"/>
</dbReference>
<proteinExistence type="predicted"/>
<dbReference type="SMART" id="SM00355">
    <property type="entry name" value="ZnF_C2H2"/>
    <property type="match status" value="3"/>
</dbReference>